<keyword evidence="3" id="KW-0812">Transmembrane</keyword>
<comment type="subcellular location">
    <subcellularLocation>
        <location evidence="1">Endoplasmic reticulum membrane</location>
        <topology evidence="1">Single-pass type I membrane protein</topology>
    </subcellularLocation>
</comment>
<dbReference type="Proteomes" id="UP001310022">
    <property type="component" value="Unassembled WGS sequence"/>
</dbReference>
<evidence type="ECO:0000256" key="2">
    <source>
        <dbReference type="ARBA" id="ARBA00009141"/>
    </source>
</evidence>
<comment type="similarity">
    <text evidence="2">Belongs to the malectin family.</text>
</comment>
<evidence type="ECO:0000256" key="9">
    <source>
        <dbReference type="ARBA" id="ARBA00023180"/>
    </source>
</evidence>
<dbReference type="PANTHER" id="PTHR13460:SF0">
    <property type="entry name" value="MALECTIN"/>
    <property type="match status" value="1"/>
</dbReference>
<dbReference type="Gene3D" id="2.60.40.10">
    <property type="entry name" value="Immunoglobulins"/>
    <property type="match status" value="1"/>
</dbReference>
<dbReference type="RefSeq" id="WP_338235889.1">
    <property type="nucleotide sequence ID" value="NZ_BQKE01000001.1"/>
</dbReference>
<evidence type="ECO:0000256" key="5">
    <source>
        <dbReference type="ARBA" id="ARBA00022737"/>
    </source>
</evidence>
<dbReference type="InterPro" id="IPR013783">
    <property type="entry name" value="Ig-like_fold"/>
</dbReference>
<dbReference type="Pfam" id="PF13573">
    <property type="entry name" value="SprB"/>
    <property type="match status" value="3"/>
</dbReference>
<dbReference type="InterPro" id="IPR025667">
    <property type="entry name" value="SprB_repeat"/>
</dbReference>
<dbReference type="Pfam" id="PF05345">
    <property type="entry name" value="He_PIG"/>
    <property type="match status" value="1"/>
</dbReference>
<dbReference type="NCBIfam" id="TIGR04183">
    <property type="entry name" value="Por_Secre_tail"/>
    <property type="match status" value="1"/>
</dbReference>
<reference evidence="13 14" key="1">
    <citation type="submission" date="2021-12" db="EMBL/GenBank/DDBJ databases">
        <title>Genome sequencing of bacteria with rrn-lacking chromosome and rrn-plasmid.</title>
        <authorList>
            <person name="Anda M."/>
            <person name="Iwasaki W."/>
        </authorList>
    </citation>
    <scope>NUCLEOTIDE SEQUENCE [LARGE SCALE GENOMIC DNA]</scope>
    <source>
        <strain evidence="13 14">NBRC 15940</strain>
    </source>
</reference>
<dbReference type="InterPro" id="IPR026444">
    <property type="entry name" value="Secre_tail"/>
</dbReference>
<evidence type="ECO:0000256" key="10">
    <source>
        <dbReference type="ARBA" id="ARBA00023277"/>
    </source>
</evidence>
<sequence length="1119" mass="126316">MKETYFNQIFRKKSFLAVLVCMMMVASPGLWSSMAKADPVDIFECLPNIEVNNDAGQCGAIVHWEYPAEPDGVYWSSTHEPGSYFEVGTTKVTITAKENGNEASCSFYVTVKDNEKPKLKVPDDFTVYAGSGLDNGEVCYAKVMYEYQTSDNCEIAWTKVVKGNESGTIFPLGDTEVEILVCDVNGNRRSKSFIVTVKDGSKPVPAKEYLPVIEGYCKVEVTDIPKAFDNCDDLILGQTQDPLYYDQKGEYEISWYYADAAGNICEQKQTVIVKASPLEISIKKNQPSCYEGTNGSIKVIVEGGCEPYAYKWYYEDQEMVGEEGNYQGDLLAGTYKIKVWDAAGQMIMKTVELKQKDELVVKVIEVTNLECRNDDNGIAEVYVEGGKAPYNYAWYEIDGSQIEGETESRIETLSKGEYYVLVTDARGCNKVCYFTMINPPRLKVELATTDALCYGDANGMAAVKVTGGTGMYMVEWFDRNDRPIQSIGDKFSIMGLAAGDYKVVVTDAKDCKRTKRFTIGEPDLLELVQGQAYGASSYSKADGGFEVSAQGGTPPYLFKIEGGEYQDHGKFMGLKPGTYKVYVKDANGCEAYIECEVPVTGPKCLNACGGEYRSDAGIPFYADDHYVEGGRCYSRETRIYNTQDPYLYQSERYGHFTYQIPVDNGAYEVELHFAEIYWDREGKRKFAVDIERENVLDCFDIYKEANEENHGQGGKNVAIVRKFTTEISDGYVNIRFYGGSCNRDYPKISAICIKPKETLPYNAAPKIVQMEDKKIYVDDYVSYYVSAHDEEDHNLHYYATNLPYGLEIDEYTGQIHGTVASEAGYYEVEVSVKDDGYPSREAKMKFQIEVCITPEQWGKLCINANGRAHTDEYGNEFKADDGSYFIGANRYNVSHEIYGTDDDALYQTERWGEFYMELRDLPNGKYKVTIYCAEIYFREAGQRKFNVYANGEQKWYDYDPFYESYDKNGYGKDYANYDYFYCIVENGRLKLEFKRGRANYPKVSAICIEGVKYEYTDDNRTIADENLLNGFDQEEEAGVYPNPVVDQFTVQLENATSTLPAVKIVDGAGAVKVLATQQLKLKGKELKVNLGGDRFNSGVYLMEVSGQEGWKQVEKVMFK</sequence>
<evidence type="ECO:0000256" key="11">
    <source>
        <dbReference type="SAM" id="SignalP"/>
    </source>
</evidence>
<keyword evidence="6" id="KW-0256">Endoplasmic reticulum</keyword>
<dbReference type="InterPro" id="IPR003410">
    <property type="entry name" value="HYR_dom"/>
</dbReference>
<evidence type="ECO:0000256" key="3">
    <source>
        <dbReference type="ARBA" id="ARBA00022692"/>
    </source>
</evidence>
<evidence type="ECO:0000256" key="4">
    <source>
        <dbReference type="ARBA" id="ARBA00022729"/>
    </source>
</evidence>
<keyword evidence="4 11" id="KW-0732">Signal</keyword>
<dbReference type="Pfam" id="PF18962">
    <property type="entry name" value="Por_Secre_tail"/>
    <property type="match status" value="1"/>
</dbReference>
<dbReference type="Pfam" id="PF11721">
    <property type="entry name" value="Malectin"/>
    <property type="match status" value="2"/>
</dbReference>
<dbReference type="GO" id="GO:0030246">
    <property type="term" value="F:carbohydrate binding"/>
    <property type="evidence" value="ECO:0007669"/>
    <property type="project" value="InterPro"/>
</dbReference>
<dbReference type="Pfam" id="PF02494">
    <property type="entry name" value="HYR"/>
    <property type="match status" value="2"/>
</dbReference>
<keyword evidence="7" id="KW-1133">Transmembrane helix</keyword>
<dbReference type="AlphaFoldDB" id="A0AAN5AIM7"/>
<evidence type="ECO:0000256" key="1">
    <source>
        <dbReference type="ARBA" id="ARBA00004115"/>
    </source>
</evidence>
<keyword evidence="5" id="KW-0677">Repeat</keyword>
<dbReference type="PANTHER" id="PTHR13460">
    <property type="match status" value="1"/>
</dbReference>
<dbReference type="InterPro" id="IPR039155">
    <property type="entry name" value="MLEC"/>
</dbReference>
<evidence type="ECO:0000256" key="8">
    <source>
        <dbReference type="ARBA" id="ARBA00023136"/>
    </source>
</evidence>
<proteinExistence type="inferred from homology"/>
<dbReference type="GO" id="GO:0016020">
    <property type="term" value="C:membrane"/>
    <property type="evidence" value="ECO:0007669"/>
    <property type="project" value="InterPro"/>
</dbReference>
<dbReference type="InterPro" id="IPR015919">
    <property type="entry name" value="Cadherin-like_sf"/>
</dbReference>
<protein>
    <recommendedName>
        <fullName evidence="12">HYR domain-containing protein</fullName>
    </recommendedName>
</protein>
<evidence type="ECO:0000256" key="7">
    <source>
        <dbReference type="ARBA" id="ARBA00022989"/>
    </source>
</evidence>
<feature type="chain" id="PRO_5043018575" description="HYR domain-containing protein" evidence="11">
    <location>
        <begin position="38"/>
        <end position="1119"/>
    </location>
</feature>
<feature type="domain" description="HYR" evidence="12">
    <location>
        <begin position="112"/>
        <end position="199"/>
    </location>
</feature>
<keyword evidence="14" id="KW-1185">Reference proteome</keyword>
<dbReference type="SUPFAM" id="SSF49785">
    <property type="entry name" value="Galactose-binding domain-like"/>
    <property type="match status" value="2"/>
</dbReference>
<dbReference type="SUPFAM" id="SSF49313">
    <property type="entry name" value="Cadherin-like"/>
    <property type="match status" value="1"/>
</dbReference>
<comment type="caution">
    <text evidence="13">The sequence shown here is derived from an EMBL/GenBank/DDBJ whole genome shotgun (WGS) entry which is preliminary data.</text>
</comment>
<evidence type="ECO:0000313" key="13">
    <source>
        <dbReference type="EMBL" id="GJM59997.1"/>
    </source>
</evidence>
<dbReference type="InterPro" id="IPR021720">
    <property type="entry name" value="Malectin_dom"/>
</dbReference>
<keyword evidence="10" id="KW-0119">Carbohydrate metabolism</keyword>
<dbReference type="InterPro" id="IPR008979">
    <property type="entry name" value="Galactose-bd-like_sf"/>
</dbReference>
<keyword evidence="8" id="KW-0472">Membrane</keyword>
<dbReference type="Gene3D" id="2.60.120.430">
    <property type="entry name" value="Galactose-binding lectin"/>
    <property type="match status" value="2"/>
</dbReference>
<organism evidence="13 14">
    <name type="scientific">Persicobacter diffluens</name>
    <dbReference type="NCBI Taxonomy" id="981"/>
    <lineage>
        <taxon>Bacteria</taxon>
        <taxon>Pseudomonadati</taxon>
        <taxon>Bacteroidota</taxon>
        <taxon>Cytophagia</taxon>
        <taxon>Cytophagales</taxon>
        <taxon>Persicobacteraceae</taxon>
        <taxon>Persicobacter</taxon>
    </lineage>
</organism>
<evidence type="ECO:0000256" key="6">
    <source>
        <dbReference type="ARBA" id="ARBA00022824"/>
    </source>
</evidence>
<dbReference type="GO" id="GO:0005509">
    <property type="term" value="F:calcium ion binding"/>
    <property type="evidence" value="ECO:0007669"/>
    <property type="project" value="InterPro"/>
</dbReference>
<name>A0AAN5AIM7_9BACT</name>
<evidence type="ECO:0000313" key="14">
    <source>
        <dbReference type="Proteomes" id="UP001310022"/>
    </source>
</evidence>
<dbReference type="PROSITE" id="PS50825">
    <property type="entry name" value="HYR"/>
    <property type="match status" value="1"/>
</dbReference>
<dbReference type="EMBL" id="BQKE01000001">
    <property type="protein sequence ID" value="GJM59997.1"/>
    <property type="molecule type" value="Genomic_DNA"/>
</dbReference>
<accession>A0AAN5AIM7</accession>
<feature type="signal peptide" evidence="11">
    <location>
        <begin position="1"/>
        <end position="37"/>
    </location>
</feature>
<gene>
    <name evidence="13" type="ORF">PEDI_05490</name>
</gene>
<keyword evidence="9" id="KW-0325">Glycoprotein</keyword>
<evidence type="ECO:0000259" key="12">
    <source>
        <dbReference type="PROSITE" id="PS50825"/>
    </source>
</evidence>